<evidence type="ECO:0000313" key="3">
    <source>
        <dbReference type="Proteomes" id="UP000199229"/>
    </source>
</evidence>
<dbReference type="RefSeq" id="WP_091968805.1">
    <property type="nucleotide sequence ID" value="NZ_FOPM01000002.1"/>
</dbReference>
<dbReference type="STRING" id="582675.SAMN05192565_102310"/>
<feature type="transmembrane region" description="Helical" evidence="1">
    <location>
        <begin position="13"/>
        <end position="33"/>
    </location>
</feature>
<keyword evidence="1" id="KW-1133">Transmembrane helix</keyword>
<dbReference type="Proteomes" id="UP000199229">
    <property type="component" value="Unassembled WGS sequence"/>
</dbReference>
<sequence length="110" mass="11370">MGAVAIAGLIKDYGVVGALALSLAAIAVLVKWLKESWQARLDDGRAMVERVATAIERSSAAGIAHTEAVKELQDGQAATLKTVTEAALTSAANDKAILKEIERSAGGRTP</sequence>
<dbReference type="AlphaFoldDB" id="A0A1I2RP45"/>
<keyword evidence="1" id="KW-0812">Transmembrane</keyword>
<dbReference type="EMBL" id="FOPM01000002">
    <property type="protein sequence ID" value="SFG39536.1"/>
    <property type="molecule type" value="Genomic_DNA"/>
</dbReference>
<keyword evidence="1" id="KW-0472">Membrane</keyword>
<evidence type="ECO:0000256" key="1">
    <source>
        <dbReference type="SAM" id="Phobius"/>
    </source>
</evidence>
<evidence type="ECO:0000313" key="2">
    <source>
        <dbReference type="EMBL" id="SFG39536.1"/>
    </source>
</evidence>
<name>A0A1I2RP45_9HYPH</name>
<accession>A0A1I2RP45</accession>
<dbReference type="OrthoDB" id="9956277at2"/>
<protein>
    <submittedName>
        <fullName evidence="2">Uncharacterized protein</fullName>
    </submittedName>
</protein>
<proteinExistence type="predicted"/>
<keyword evidence="3" id="KW-1185">Reference proteome</keyword>
<gene>
    <name evidence="2" type="ORF">SAMN05192565_102310</name>
</gene>
<reference evidence="3" key="1">
    <citation type="submission" date="2016-10" db="EMBL/GenBank/DDBJ databases">
        <authorList>
            <person name="Varghese N."/>
            <person name="Submissions S."/>
        </authorList>
    </citation>
    <scope>NUCLEOTIDE SEQUENCE [LARGE SCALE GENOMIC DNA]</scope>
    <source>
        <strain evidence="3">Gh-105</strain>
    </source>
</reference>
<organism evidence="2 3">
    <name type="scientific">Methylobacterium gossipiicola</name>
    <dbReference type="NCBI Taxonomy" id="582675"/>
    <lineage>
        <taxon>Bacteria</taxon>
        <taxon>Pseudomonadati</taxon>
        <taxon>Pseudomonadota</taxon>
        <taxon>Alphaproteobacteria</taxon>
        <taxon>Hyphomicrobiales</taxon>
        <taxon>Methylobacteriaceae</taxon>
        <taxon>Methylobacterium</taxon>
    </lineage>
</organism>